<dbReference type="Pfam" id="PF01724">
    <property type="entry name" value="DUF29"/>
    <property type="match status" value="1"/>
</dbReference>
<dbReference type="InterPro" id="IPR002636">
    <property type="entry name" value="DUF29"/>
</dbReference>
<reference evidence="1 2" key="2">
    <citation type="journal article" date="2013" name="Genome Announc.">
        <title>Draft Genome Sequence of Methylobacterium mesophilicum Strain SR1.6/6, Isolated from Citrus sinensis.</title>
        <authorList>
            <person name="Marinho Almeida D."/>
            <person name="Dini-Andreote F."/>
            <person name="Camargo Neves A.A."/>
            <person name="Juca Ramos R.T."/>
            <person name="Andreote F.D."/>
            <person name="Carneiro A.R."/>
            <person name="Oliveira de Souza Lima A."/>
            <person name="Caracciolo Gomes de Sa P.H."/>
            <person name="Ribeiro Barbosa M.S."/>
            <person name="Araujo W.L."/>
            <person name="Silva A."/>
        </authorList>
    </citation>
    <scope>NUCLEOTIDE SEQUENCE [LARGE SCALE GENOMIC DNA]</scope>
    <source>
        <strain evidence="1 2">SR1.6/6</strain>
    </source>
</reference>
<reference evidence="1 2" key="1">
    <citation type="journal article" date="2012" name="Genet. Mol. Biol.">
        <title>Analysis of 16S rRNA and mxaF genes revealing insights into Methylobacterium niche-specific plant association.</title>
        <authorList>
            <person name="Dourado M.N."/>
            <person name="Andreote F.D."/>
            <person name="Dini-Andreote F."/>
            <person name="Conti R."/>
            <person name="Araujo J.M."/>
            <person name="Araujo W.L."/>
        </authorList>
    </citation>
    <scope>NUCLEOTIDE SEQUENCE [LARGE SCALE GENOMIC DNA]</scope>
    <source>
        <strain evidence="1 2">SR1.6/6</strain>
    </source>
</reference>
<dbReference type="OrthoDB" id="425753at2"/>
<organism evidence="1 2">
    <name type="scientific">Methylobacterium mesophilicum SR1.6/6</name>
    <dbReference type="NCBI Taxonomy" id="908290"/>
    <lineage>
        <taxon>Bacteria</taxon>
        <taxon>Pseudomonadati</taxon>
        <taxon>Pseudomonadota</taxon>
        <taxon>Alphaproteobacteria</taxon>
        <taxon>Hyphomicrobiales</taxon>
        <taxon>Methylobacteriaceae</taxon>
        <taxon>Methylobacterium</taxon>
    </lineage>
</organism>
<proteinExistence type="predicted"/>
<evidence type="ECO:0000313" key="1">
    <source>
        <dbReference type="EMBL" id="QGY03286.1"/>
    </source>
</evidence>
<dbReference type="RefSeq" id="WP_010682067.1">
    <property type="nucleotide sequence ID" value="NZ_CP043538.1"/>
</dbReference>
<dbReference type="AlphaFoldDB" id="A0A6B9FNH4"/>
<sequence>MTALKTRPASAETAYTNDFHIWTQERSAGLRSVDLSGPDRGSLADEIESLFRSQFASVVSALRVVLVHMLKFDFRPVKRTRSWAIPIATHRVLIAKELAESPGLKGRLAEAVAKAYRVARLKAARETGFLVKRFPAACPYTYQDILDRPIAIDPEA</sequence>
<accession>A0A6B9FNH4</accession>
<evidence type="ECO:0000313" key="2">
    <source>
        <dbReference type="Proteomes" id="UP000012488"/>
    </source>
</evidence>
<name>A0A6B9FNH4_9HYPH</name>
<dbReference type="Gene3D" id="1.20.1220.20">
    <property type="entry name" value="Uncharcterised protein PF01724"/>
    <property type="match status" value="1"/>
</dbReference>
<gene>
    <name evidence="1" type="ORF">MMSR116_16385</name>
</gene>
<dbReference type="PANTHER" id="PTHR34235">
    <property type="entry name" value="SLR1203 PROTEIN-RELATED"/>
    <property type="match status" value="1"/>
</dbReference>
<protein>
    <submittedName>
        <fullName evidence="1">DUF29 domain-containing protein</fullName>
    </submittedName>
</protein>
<dbReference type="EMBL" id="CP043538">
    <property type="protein sequence ID" value="QGY03286.1"/>
    <property type="molecule type" value="Genomic_DNA"/>
</dbReference>
<dbReference type="Proteomes" id="UP000012488">
    <property type="component" value="Chromosome"/>
</dbReference>
<dbReference type="KEGG" id="mmes:MMSR116_16385"/>